<dbReference type="SUPFAM" id="SSF55154">
    <property type="entry name" value="CYTH-like phosphatases"/>
    <property type="match status" value="1"/>
</dbReference>
<name>A0A1F5PM92_9BACT</name>
<evidence type="ECO:0000313" key="1">
    <source>
        <dbReference type="EMBL" id="OGE90924.1"/>
    </source>
</evidence>
<evidence type="ECO:0008006" key="3">
    <source>
        <dbReference type="Google" id="ProtNLM"/>
    </source>
</evidence>
<sequence length="192" mass="22512">MEFEVITKVLEVNRDDIIAKMDNLGAQKIYEGRVLLDYFRNEASKIGEEQKFLYLKSYEEGLGEITWNGAHEIVGVSRKRHEISFVVGDTEKAAELLTELRYERYAHQEKNRISWVYDAWRFNLEEYPEVPSYLKIKGHSDEHVREAVVQLGLGGHKITSDLDRVIIEFTYHRDWYNLRFPPKNPLQAPAPV</sequence>
<reference evidence="1 2" key="1">
    <citation type="journal article" date="2016" name="Nat. Commun.">
        <title>Thousands of microbial genomes shed light on interconnected biogeochemical processes in an aquifer system.</title>
        <authorList>
            <person name="Anantharaman K."/>
            <person name="Brown C.T."/>
            <person name="Hug L.A."/>
            <person name="Sharon I."/>
            <person name="Castelle C.J."/>
            <person name="Probst A.J."/>
            <person name="Thomas B.C."/>
            <person name="Singh A."/>
            <person name="Wilkins M.J."/>
            <person name="Karaoz U."/>
            <person name="Brodie E.L."/>
            <person name="Williams K.H."/>
            <person name="Hubbard S.S."/>
            <person name="Banfield J.F."/>
        </authorList>
    </citation>
    <scope>NUCLEOTIDE SEQUENCE [LARGE SCALE GENOMIC DNA]</scope>
</reference>
<dbReference type="InterPro" id="IPR033469">
    <property type="entry name" value="CYTH-like_dom_sf"/>
</dbReference>
<dbReference type="STRING" id="1817828.A2722_00725"/>
<dbReference type="Proteomes" id="UP000178377">
    <property type="component" value="Unassembled WGS sequence"/>
</dbReference>
<accession>A0A1F5PM92</accession>
<evidence type="ECO:0000313" key="2">
    <source>
        <dbReference type="Proteomes" id="UP000178377"/>
    </source>
</evidence>
<dbReference type="Gene3D" id="2.40.320.10">
    <property type="entry name" value="Hypothetical Protein Pfu-838710-001"/>
    <property type="match status" value="1"/>
</dbReference>
<comment type="caution">
    <text evidence="1">The sequence shown here is derived from an EMBL/GenBank/DDBJ whole genome shotgun (WGS) entry which is preliminary data.</text>
</comment>
<gene>
    <name evidence="1" type="ORF">A2722_00725</name>
</gene>
<dbReference type="EMBL" id="MFEO01000005">
    <property type="protein sequence ID" value="OGE90924.1"/>
    <property type="molecule type" value="Genomic_DNA"/>
</dbReference>
<proteinExistence type="predicted"/>
<protein>
    <recommendedName>
        <fullName evidence="3">CYTH domain-containing protein</fullName>
    </recommendedName>
</protein>
<organism evidence="1 2">
    <name type="scientific">Candidatus Doudnabacteria bacterium RIFCSPHIGHO2_01_FULL_50_11</name>
    <dbReference type="NCBI Taxonomy" id="1817828"/>
    <lineage>
        <taxon>Bacteria</taxon>
        <taxon>Candidatus Doudnaibacteriota</taxon>
    </lineage>
</organism>
<dbReference type="AlphaFoldDB" id="A0A1F5PM92"/>